<gene>
    <name evidence="2" type="ORF">COCSADRAFT_228045</name>
</gene>
<sequence length="54" mass="6434">MSLRAVPTLFICLHCAFFVYLFFLCTHIHTYTYVGRYAHCTSTQSRSKQRIERD</sequence>
<dbReference type="Proteomes" id="UP000016934">
    <property type="component" value="Unassembled WGS sequence"/>
</dbReference>
<dbReference type="KEGG" id="bsc:COCSADRAFT_228045"/>
<dbReference type="EMBL" id="KB445647">
    <property type="protein sequence ID" value="EMD62096.1"/>
    <property type="molecule type" value="Genomic_DNA"/>
</dbReference>
<evidence type="ECO:0000313" key="3">
    <source>
        <dbReference type="Proteomes" id="UP000016934"/>
    </source>
</evidence>
<keyword evidence="3" id="KW-1185">Reference proteome</keyword>
<accession>M2SYU6</accession>
<keyword evidence="1" id="KW-0472">Membrane</keyword>
<evidence type="ECO:0000256" key="1">
    <source>
        <dbReference type="SAM" id="Phobius"/>
    </source>
</evidence>
<evidence type="ECO:0000313" key="2">
    <source>
        <dbReference type="EMBL" id="EMD62096.1"/>
    </source>
</evidence>
<keyword evidence="1" id="KW-1133">Transmembrane helix</keyword>
<dbReference type="HOGENOM" id="CLU_3050188_0_0_1"/>
<proteinExistence type="predicted"/>
<dbReference type="AlphaFoldDB" id="M2SYU6"/>
<dbReference type="RefSeq" id="XP_007702417.1">
    <property type="nucleotide sequence ID" value="XM_007704227.1"/>
</dbReference>
<reference evidence="3" key="2">
    <citation type="journal article" date="2013" name="PLoS Genet.">
        <title>Comparative genome structure, secondary metabolite, and effector coding capacity across Cochliobolus pathogens.</title>
        <authorList>
            <person name="Condon B.J."/>
            <person name="Leng Y."/>
            <person name="Wu D."/>
            <person name="Bushley K.E."/>
            <person name="Ohm R.A."/>
            <person name="Otillar R."/>
            <person name="Martin J."/>
            <person name="Schackwitz W."/>
            <person name="Grimwood J."/>
            <person name="MohdZainudin N."/>
            <person name="Xue C."/>
            <person name="Wang R."/>
            <person name="Manning V.A."/>
            <person name="Dhillon B."/>
            <person name="Tu Z.J."/>
            <person name="Steffenson B.J."/>
            <person name="Salamov A."/>
            <person name="Sun H."/>
            <person name="Lowry S."/>
            <person name="LaButti K."/>
            <person name="Han J."/>
            <person name="Copeland A."/>
            <person name="Lindquist E."/>
            <person name="Barry K."/>
            <person name="Schmutz J."/>
            <person name="Baker S.E."/>
            <person name="Ciuffetti L.M."/>
            <person name="Grigoriev I.V."/>
            <person name="Zhong S."/>
            <person name="Turgeon B.G."/>
        </authorList>
    </citation>
    <scope>NUCLEOTIDE SEQUENCE [LARGE SCALE GENOMIC DNA]</scope>
    <source>
        <strain evidence="3">ND90Pr / ATCC 201652</strain>
    </source>
</reference>
<dbReference type="GeneID" id="19134718"/>
<keyword evidence="1" id="KW-0812">Transmembrane</keyword>
<feature type="transmembrane region" description="Helical" evidence="1">
    <location>
        <begin position="6"/>
        <end position="26"/>
    </location>
</feature>
<protein>
    <submittedName>
        <fullName evidence="2">Uncharacterized protein</fullName>
    </submittedName>
</protein>
<reference evidence="2 3" key="1">
    <citation type="journal article" date="2012" name="PLoS Pathog.">
        <title>Diverse lifestyles and strategies of plant pathogenesis encoded in the genomes of eighteen Dothideomycetes fungi.</title>
        <authorList>
            <person name="Ohm R.A."/>
            <person name="Feau N."/>
            <person name="Henrissat B."/>
            <person name="Schoch C.L."/>
            <person name="Horwitz B.A."/>
            <person name="Barry K.W."/>
            <person name="Condon B.J."/>
            <person name="Copeland A.C."/>
            <person name="Dhillon B."/>
            <person name="Glaser F."/>
            <person name="Hesse C.N."/>
            <person name="Kosti I."/>
            <person name="LaButti K."/>
            <person name="Lindquist E.A."/>
            <person name="Lucas S."/>
            <person name="Salamov A.A."/>
            <person name="Bradshaw R.E."/>
            <person name="Ciuffetti L."/>
            <person name="Hamelin R.C."/>
            <person name="Kema G.H.J."/>
            <person name="Lawrence C."/>
            <person name="Scott J.A."/>
            <person name="Spatafora J.W."/>
            <person name="Turgeon B.G."/>
            <person name="de Wit P.J.G.M."/>
            <person name="Zhong S."/>
            <person name="Goodwin S.B."/>
            <person name="Grigoriev I.V."/>
        </authorList>
    </citation>
    <scope>NUCLEOTIDE SEQUENCE [LARGE SCALE GENOMIC DNA]</scope>
    <source>
        <strain evidence="3">ND90Pr / ATCC 201652</strain>
    </source>
</reference>
<organism evidence="2 3">
    <name type="scientific">Cochliobolus sativus (strain ND90Pr / ATCC 201652)</name>
    <name type="common">Common root rot and spot blotch fungus</name>
    <name type="synonym">Bipolaris sorokiniana</name>
    <dbReference type="NCBI Taxonomy" id="665912"/>
    <lineage>
        <taxon>Eukaryota</taxon>
        <taxon>Fungi</taxon>
        <taxon>Dikarya</taxon>
        <taxon>Ascomycota</taxon>
        <taxon>Pezizomycotina</taxon>
        <taxon>Dothideomycetes</taxon>
        <taxon>Pleosporomycetidae</taxon>
        <taxon>Pleosporales</taxon>
        <taxon>Pleosporineae</taxon>
        <taxon>Pleosporaceae</taxon>
        <taxon>Bipolaris</taxon>
    </lineage>
</organism>
<name>M2SYU6_COCSN</name>